<evidence type="ECO:0000259" key="12">
    <source>
        <dbReference type="Pfam" id="PF08544"/>
    </source>
</evidence>
<comment type="pathway">
    <text evidence="10">Isoprenoid biosynthesis; isopentenyl diphosphate biosynthesis via DXP pathway; isopentenyl diphosphate from 1-deoxy-D-xylulose 5-phosphate: step 3/6.</text>
</comment>
<comment type="caution">
    <text evidence="13">The sequence shown here is derived from an EMBL/GenBank/DDBJ whole genome shotgun (WGS) entry which is preliminary data.</text>
</comment>
<dbReference type="UniPathway" id="UPA00056">
    <property type="reaction ID" value="UER00094"/>
</dbReference>
<dbReference type="InterPro" id="IPR020568">
    <property type="entry name" value="Ribosomal_Su5_D2-typ_SF"/>
</dbReference>
<keyword evidence="6 10" id="KW-0418">Kinase</keyword>
<dbReference type="AlphaFoldDB" id="E8LKK1"/>
<dbReference type="GO" id="GO:0005524">
    <property type="term" value="F:ATP binding"/>
    <property type="evidence" value="ECO:0007669"/>
    <property type="project" value="UniProtKB-UniRule"/>
</dbReference>
<evidence type="ECO:0000313" key="14">
    <source>
        <dbReference type="Proteomes" id="UP000018458"/>
    </source>
</evidence>
<comment type="caution">
    <text evidence="10">Lacks conserved residue(s) required for the propagation of feature annotation.</text>
</comment>
<dbReference type="EC" id="2.7.1.148" evidence="2 10"/>
<evidence type="ECO:0000256" key="4">
    <source>
        <dbReference type="ARBA" id="ARBA00022679"/>
    </source>
</evidence>
<gene>
    <name evidence="10 13" type="primary">ispE</name>
    <name evidence="13" type="ORF">HMPREF9444_01243</name>
</gene>
<dbReference type="Proteomes" id="UP000018458">
    <property type="component" value="Unassembled WGS sequence"/>
</dbReference>
<dbReference type="InterPro" id="IPR004424">
    <property type="entry name" value="IspE"/>
</dbReference>
<dbReference type="PANTHER" id="PTHR43527">
    <property type="entry name" value="4-DIPHOSPHOCYTIDYL-2-C-METHYL-D-ERYTHRITOL KINASE, CHLOROPLASTIC"/>
    <property type="match status" value="1"/>
</dbReference>
<dbReference type="Gene3D" id="3.30.230.10">
    <property type="match status" value="1"/>
</dbReference>
<evidence type="ECO:0000256" key="10">
    <source>
        <dbReference type="HAMAP-Rule" id="MF_00061"/>
    </source>
</evidence>
<keyword evidence="5 10" id="KW-0547">Nucleotide-binding</keyword>
<evidence type="ECO:0000256" key="1">
    <source>
        <dbReference type="ARBA" id="ARBA00009684"/>
    </source>
</evidence>
<evidence type="ECO:0000313" key="13">
    <source>
        <dbReference type="EMBL" id="EFY06948.1"/>
    </source>
</evidence>
<feature type="domain" description="GHMP kinase C-terminal" evidence="12">
    <location>
        <begin position="152"/>
        <end position="215"/>
    </location>
</feature>
<keyword evidence="14" id="KW-1185">Reference proteome</keyword>
<dbReference type="InterPro" id="IPR014721">
    <property type="entry name" value="Ribsml_uS5_D2-typ_fold_subgr"/>
</dbReference>
<dbReference type="GO" id="GO:0019288">
    <property type="term" value="P:isopentenyl diphosphate biosynthetic process, methylerythritol 4-phosphate pathway"/>
    <property type="evidence" value="ECO:0007669"/>
    <property type="project" value="UniProtKB-UniRule"/>
</dbReference>
<evidence type="ECO:0000259" key="11">
    <source>
        <dbReference type="Pfam" id="PF00288"/>
    </source>
</evidence>
<dbReference type="GO" id="GO:0016114">
    <property type="term" value="P:terpenoid biosynthetic process"/>
    <property type="evidence" value="ECO:0007669"/>
    <property type="project" value="UniProtKB-UniRule"/>
</dbReference>
<keyword evidence="7 10" id="KW-0067">ATP-binding</keyword>
<feature type="binding site" evidence="10">
    <location>
        <begin position="53"/>
        <end position="63"/>
    </location>
    <ligand>
        <name>ATP</name>
        <dbReference type="ChEBI" id="CHEBI:30616"/>
    </ligand>
</feature>
<keyword evidence="8 10" id="KW-0414">Isoprene biosynthesis</keyword>
<dbReference type="PIRSF" id="PIRSF010376">
    <property type="entry name" value="IspE"/>
    <property type="match status" value="1"/>
</dbReference>
<evidence type="ECO:0000256" key="8">
    <source>
        <dbReference type="ARBA" id="ARBA00023229"/>
    </source>
</evidence>
<evidence type="ECO:0000256" key="2">
    <source>
        <dbReference type="ARBA" id="ARBA00012052"/>
    </source>
</evidence>
<comment type="function">
    <text evidence="10">Catalyzes the phosphorylation of the position 2 hydroxy group of 4-diphosphocytidyl-2C-methyl-D-erythritol.</text>
</comment>
<dbReference type="Pfam" id="PF00288">
    <property type="entry name" value="GHMP_kinases_N"/>
    <property type="match status" value="1"/>
</dbReference>
<keyword evidence="4 10" id="KW-0808">Transferase</keyword>
<reference evidence="13 14" key="1">
    <citation type="submission" date="2011-01" db="EMBL/GenBank/DDBJ databases">
        <authorList>
            <person name="Weinstock G."/>
            <person name="Sodergren E."/>
            <person name="Clifton S."/>
            <person name="Fulton L."/>
            <person name="Fulton B."/>
            <person name="Courtney L."/>
            <person name="Fronick C."/>
            <person name="Harrison M."/>
            <person name="Strong C."/>
            <person name="Farmer C."/>
            <person name="Delahaunty K."/>
            <person name="Markovic C."/>
            <person name="Hall O."/>
            <person name="Minx P."/>
            <person name="Tomlinson C."/>
            <person name="Mitreva M."/>
            <person name="Hou S."/>
            <person name="Chen J."/>
            <person name="Wollam A."/>
            <person name="Pepin K.H."/>
            <person name="Johnson M."/>
            <person name="Bhonagiri V."/>
            <person name="Zhang X."/>
            <person name="Suruliraj S."/>
            <person name="Warren W."/>
            <person name="Chinwalla A."/>
            <person name="Mardis E.R."/>
            <person name="Wilson R.K."/>
        </authorList>
    </citation>
    <scope>NUCLEOTIDE SEQUENCE [LARGE SCALE GENOMIC DNA]</scope>
    <source>
        <strain evidence="14">DSM 22608 / JCM 16073 / KCTC 15190 / YIT 12066</strain>
    </source>
</reference>
<dbReference type="EMBL" id="AEVO01000062">
    <property type="protein sequence ID" value="EFY06948.1"/>
    <property type="molecule type" value="Genomic_DNA"/>
</dbReference>
<feature type="active site" evidence="10">
    <location>
        <position position="95"/>
    </location>
</feature>
<name>E8LKK1_SUCHY</name>
<sequence>MMHFNVNDDKEINLLTDFGFPKEDNLIYKAAKMLKEYTKSAKGCSIAIDKILPQGGGLGGGSSNAATTLLVLNKLWNTNLSEDELAAIGKQLGADVPVFVRGKSAFAEGVGEKLSPLELPKRYYLVHTPNCHVSTKAVFGDPMLKRDSKKRSLNELLNQPFNNDFTPTVRKNYYEVGQALDRLVKYGPAFMSGSGSSCFVSFNEKADAVKALEDFDPQEGKSFIASSVNLSPVLTALNEFLN</sequence>
<dbReference type="InterPro" id="IPR006204">
    <property type="entry name" value="GHMP_kinase_N_dom"/>
</dbReference>
<dbReference type="NCBIfam" id="TIGR00154">
    <property type="entry name" value="ispE"/>
    <property type="match status" value="1"/>
</dbReference>
<dbReference type="GO" id="GO:0050515">
    <property type="term" value="F:4-(cytidine 5'-diphospho)-2-C-methyl-D-erythritol kinase activity"/>
    <property type="evidence" value="ECO:0007669"/>
    <property type="project" value="UniProtKB-UniRule"/>
</dbReference>
<dbReference type="SUPFAM" id="SSF54211">
    <property type="entry name" value="Ribosomal protein S5 domain 2-like"/>
    <property type="match status" value="1"/>
</dbReference>
<evidence type="ECO:0000256" key="7">
    <source>
        <dbReference type="ARBA" id="ARBA00022840"/>
    </source>
</evidence>
<dbReference type="Gene3D" id="3.30.70.890">
    <property type="entry name" value="GHMP kinase, C-terminal domain"/>
    <property type="match status" value="1"/>
</dbReference>
<proteinExistence type="inferred from homology"/>
<organism evidence="13 14">
    <name type="scientific">Succinatimonas hippei (strain DSM 22608 / JCM 16073 / KCTC 15190 / YIT 12066)</name>
    <dbReference type="NCBI Taxonomy" id="762983"/>
    <lineage>
        <taxon>Bacteria</taxon>
        <taxon>Pseudomonadati</taxon>
        <taxon>Pseudomonadota</taxon>
        <taxon>Gammaproteobacteria</taxon>
        <taxon>Aeromonadales</taxon>
        <taxon>Succinivibrionaceae</taxon>
        <taxon>Succinatimonas</taxon>
    </lineage>
</organism>
<dbReference type="HOGENOM" id="CLU_053057_3_0_6"/>
<comment type="catalytic activity">
    <reaction evidence="10">
        <text>4-CDP-2-C-methyl-D-erythritol + ATP = 4-CDP-2-C-methyl-D-erythritol 2-phosphate + ADP + H(+)</text>
        <dbReference type="Rhea" id="RHEA:18437"/>
        <dbReference type="ChEBI" id="CHEBI:15378"/>
        <dbReference type="ChEBI" id="CHEBI:30616"/>
        <dbReference type="ChEBI" id="CHEBI:57823"/>
        <dbReference type="ChEBI" id="CHEBI:57919"/>
        <dbReference type="ChEBI" id="CHEBI:456216"/>
        <dbReference type="EC" id="2.7.1.148"/>
    </reaction>
</comment>
<dbReference type="eggNOG" id="COG1947">
    <property type="taxonomic scope" value="Bacteria"/>
</dbReference>
<evidence type="ECO:0000256" key="6">
    <source>
        <dbReference type="ARBA" id="ARBA00022777"/>
    </source>
</evidence>
<dbReference type="HAMAP" id="MF_00061">
    <property type="entry name" value="IspE"/>
    <property type="match status" value="1"/>
</dbReference>
<evidence type="ECO:0000256" key="9">
    <source>
        <dbReference type="ARBA" id="ARBA00032554"/>
    </source>
</evidence>
<accession>E8LKK1</accession>
<evidence type="ECO:0000256" key="3">
    <source>
        <dbReference type="ARBA" id="ARBA00017473"/>
    </source>
</evidence>
<dbReference type="InterPro" id="IPR036554">
    <property type="entry name" value="GHMP_kinase_C_sf"/>
</dbReference>
<dbReference type="SUPFAM" id="SSF55060">
    <property type="entry name" value="GHMP Kinase, C-terminal domain"/>
    <property type="match status" value="1"/>
</dbReference>
<dbReference type="STRING" id="762983.HMPREF9444_01243"/>
<dbReference type="Pfam" id="PF08544">
    <property type="entry name" value="GHMP_kinases_C"/>
    <property type="match status" value="1"/>
</dbReference>
<dbReference type="PANTHER" id="PTHR43527:SF2">
    <property type="entry name" value="4-DIPHOSPHOCYTIDYL-2-C-METHYL-D-ERYTHRITOL KINASE, CHLOROPLASTIC"/>
    <property type="match status" value="1"/>
</dbReference>
<protein>
    <recommendedName>
        <fullName evidence="3 10">4-diphosphocytidyl-2-C-methyl-D-erythritol kinase</fullName>
        <shortName evidence="10">CMK</shortName>
        <ecNumber evidence="2 10">2.7.1.148</ecNumber>
    </recommendedName>
    <alternativeName>
        <fullName evidence="9 10">4-(cytidine-5'-diphospho)-2-C-methyl-D-erythritol kinase</fullName>
    </alternativeName>
</protein>
<comment type="similarity">
    <text evidence="1 10">Belongs to the GHMP kinase family. IspE subfamily.</text>
</comment>
<feature type="domain" description="GHMP kinase N-terminal" evidence="11">
    <location>
        <begin position="25"/>
        <end position="102"/>
    </location>
</feature>
<evidence type="ECO:0000256" key="5">
    <source>
        <dbReference type="ARBA" id="ARBA00022741"/>
    </source>
</evidence>
<dbReference type="InterPro" id="IPR013750">
    <property type="entry name" value="GHMP_kinase_C_dom"/>
</dbReference>